<evidence type="ECO:0000256" key="3">
    <source>
        <dbReference type="ARBA" id="ARBA00022553"/>
    </source>
</evidence>
<organism evidence="16 17">
    <name type="scientific">Paenibacillus helianthi</name>
    <dbReference type="NCBI Taxonomy" id="1349432"/>
    <lineage>
        <taxon>Bacteria</taxon>
        <taxon>Bacillati</taxon>
        <taxon>Bacillota</taxon>
        <taxon>Bacilli</taxon>
        <taxon>Bacillales</taxon>
        <taxon>Paenibacillaceae</taxon>
        <taxon>Paenibacillus</taxon>
    </lineage>
</organism>
<dbReference type="EMBL" id="LVWI01000002">
    <property type="protein sequence ID" value="OKP90874.1"/>
    <property type="molecule type" value="Genomic_DNA"/>
</dbReference>
<keyword evidence="8" id="KW-0067">ATP-binding</keyword>
<name>A0ABX3ESG3_9BACL</name>
<dbReference type="CDD" id="cd18773">
    <property type="entry name" value="PDC1_HK_sensor"/>
    <property type="match status" value="1"/>
</dbReference>
<accession>A0ABX3ESG3</accession>
<evidence type="ECO:0000256" key="9">
    <source>
        <dbReference type="ARBA" id="ARBA00022989"/>
    </source>
</evidence>
<evidence type="ECO:0000256" key="6">
    <source>
        <dbReference type="ARBA" id="ARBA00022741"/>
    </source>
</evidence>
<evidence type="ECO:0000256" key="1">
    <source>
        <dbReference type="ARBA" id="ARBA00004651"/>
    </source>
</evidence>
<feature type="domain" description="Cache" evidence="14">
    <location>
        <begin position="46"/>
        <end position="282"/>
    </location>
</feature>
<sequence length="595" mass="67094">MRFFNIKTKLFLVLLAVSLIPIIVIAISSYRSYTELVNKQTSLVAATTIGNAVESIEGVLQNIERISITFQQQSSSSTEYRTVSDELKQLQATNDSFEIYTIRNKLKLIFQNVLLGYDYINGVYLFTPDGKFISYGSVSDLKADYNPLQDTWYQKTLAKQGELYIGDNKIKPYFINAKPSISFSRAVYDMNTGEFLGVFMLDCSLDIFSGLNRNLATNLSNIYLVNEDGTLLFEGSQNPAGSTLPAELWTKAQNMNGDQAKYYNSDDITVIQAFPSNGWKVIANLSTSKLYKEYGISQKLIIYISATCGVLFLILSILLSVWITRPIIELSRTMRKNKSQKFIPSKAKYKRNDEIGILYTEYDKMMQDIDLYIRESYQNRILTLDSQMKALEAQINSHFLYNTLESINSIAEIEEVESIAIMTKALGDMFRYSIKTESELVPASEELQHVDNYMAIQQIRYGDKISFHKTIDERVQSSKILKLILQPLVENALYHGLENKKGKGSITVNGCREGHDLVFEIIDDGIGMTTAQVAEIQALLAEPPEFGGFGQRNKRSIGIKNVHSRIVLYYGPGYGLTFESLEGLGTTVKITIPAN</sequence>
<dbReference type="InterPro" id="IPR050640">
    <property type="entry name" value="Bact_2-comp_sensor_kinase"/>
</dbReference>
<dbReference type="Pfam" id="PF02518">
    <property type="entry name" value="HATPase_c"/>
    <property type="match status" value="1"/>
</dbReference>
<feature type="domain" description="Histidine kinase/HSP90-like ATPase" evidence="13">
    <location>
        <begin position="479"/>
        <end position="594"/>
    </location>
</feature>
<dbReference type="Gene3D" id="6.10.340.10">
    <property type="match status" value="1"/>
</dbReference>
<evidence type="ECO:0000256" key="7">
    <source>
        <dbReference type="ARBA" id="ARBA00022777"/>
    </source>
</evidence>
<dbReference type="InterPro" id="IPR010559">
    <property type="entry name" value="Sig_transdc_His_kin_internal"/>
</dbReference>
<dbReference type="Gene3D" id="3.30.450.20">
    <property type="entry name" value="PAS domain"/>
    <property type="match status" value="1"/>
</dbReference>
<dbReference type="SUPFAM" id="SSF158472">
    <property type="entry name" value="HAMP domain-like"/>
    <property type="match status" value="1"/>
</dbReference>
<dbReference type="Proteomes" id="UP000186058">
    <property type="component" value="Unassembled WGS sequence"/>
</dbReference>
<proteinExistence type="predicted"/>
<dbReference type="PANTHER" id="PTHR34220">
    <property type="entry name" value="SENSOR HISTIDINE KINASE YPDA"/>
    <property type="match status" value="1"/>
</dbReference>
<evidence type="ECO:0000313" key="17">
    <source>
        <dbReference type="Proteomes" id="UP000186058"/>
    </source>
</evidence>
<evidence type="ECO:0008006" key="18">
    <source>
        <dbReference type="Google" id="ProtNLM"/>
    </source>
</evidence>
<keyword evidence="9 12" id="KW-1133">Transmembrane helix</keyword>
<keyword evidence="7" id="KW-0418">Kinase</keyword>
<dbReference type="InterPro" id="IPR036890">
    <property type="entry name" value="HATPase_C_sf"/>
</dbReference>
<comment type="subcellular location">
    <subcellularLocation>
        <location evidence="1">Cell membrane</location>
        <topology evidence="1">Multi-pass membrane protein</topology>
    </subcellularLocation>
</comment>
<feature type="transmembrane region" description="Helical" evidence="12">
    <location>
        <begin position="300"/>
        <end position="328"/>
    </location>
</feature>
<dbReference type="Gene3D" id="3.30.565.10">
    <property type="entry name" value="Histidine kinase-like ATPase, C-terminal domain"/>
    <property type="match status" value="1"/>
</dbReference>
<feature type="domain" description="Signal transduction histidine kinase internal region" evidence="15">
    <location>
        <begin position="387"/>
        <end position="465"/>
    </location>
</feature>
<evidence type="ECO:0000256" key="12">
    <source>
        <dbReference type="SAM" id="Phobius"/>
    </source>
</evidence>
<keyword evidence="3" id="KW-0597">Phosphoprotein</keyword>
<gene>
    <name evidence="16" type="ORF">A3844_03180</name>
</gene>
<keyword evidence="5 12" id="KW-0812">Transmembrane</keyword>
<protein>
    <recommendedName>
        <fullName evidence="18">Sensor histidine kinase</fullName>
    </recommendedName>
</protein>
<evidence type="ECO:0000256" key="10">
    <source>
        <dbReference type="ARBA" id="ARBA00023012"/>
    </source>
</evidence>
<keyword evidence="10" id="KW-0902">Two-component regulatory system</keyword>
<evidence type="ECO:0000256" key="11">
    <source>
        <dbReference type="ARBA" id="ARBA00023136"/>
    </source>
</evidence>
<dbReference type="InterPro" id="IPR033479">
    <property type="entry name" value="dCache_1"/>
</dbReference>
<dbReference type="Pfam" id="PF02743">
    <property type="entry name" value="dCache_1"/>
    <property type="match status" value="1"/>
</dbReference>
<keyword evidence="11 12" id="KW-0472">Membrane</keyword>
<dbReference type="RefSeq" id="WP_074102914.1">
    <property type="nucleotide sequence ID" value="NZ_LVWI01000002.1"/>
</dbReference>
<evidence type="ECO:0000313" key="16">
    <source>
        <dbReference type="EMBL" id="OKP90874.1"/>
    </source>
</evidence>
<dbReference type="Pfam" id="PF06580">
    <property type="entry name" value="His_kinase"/>
    <property type="match status" value="1"/>
</dbReference>
<keyword evidence="17" id="KW-1185">Reference proteome</keyword>
<dbReference type="InterPro" id="IPR003594">
    <property type="entry name" value="HATPase_dom"/>
</dbReference>
<evidence type="ECO:0000256" key="8">
    <source>
        <dbReference type="ARBA" id="ARBA00022840"/>
    </source>
</evidence>
<evidence type="ECO:0000259" key="14">
    <source>
        <dbReference type="Pfam" id="PF02743"/>
    </source>
</evidence>
<evidence type="ECO:0000256" key="4">
    <source>
        <dbReference type="ARBA" id="ARBA00022679"/>
    </source>
</evidence>
<comment type="caution">
    <text evidence="16">The sequence shown here is derived from an EMBL/GenBank/DDBJ whole genome shotgun (WGS) entry which is preliminary data.</text>
</comment>
<evidence type="ECO:0000256" key="5">
    <source>
        <dbReference type="ARBA" id="ARBA00022692"/>
    </source>
</evidence>
<evidence type="ECO:0000256" key="2">
    <source>
        <dbReference type="ARBA" id="ARBA00022475"/>
    </source>
</evidence>
<reference evidence="16 17" key="1">
    <citation type="submission" date="2016-03" db="EMBL/GenBank/DDBJ databases">
        <authorList>
            <person name="Sant'Anna F.H."/>
            <person name="Ambrosini A."/>
            <person name="Souza R."/>
            <person name="Bach E."/>
            <person name="Fernandes G."/>
            <person name="Balsanelli E."/>
            <person name="Baura V.A."/>
            <person name="Souza E.M."/>
            <person name="Passaglia L."/>
        </authorList>
    </citation>
    <scope>NUCLEOTIDE SEQUENCE [LARGE SCALE GENOMIC DNA]</scope>
    <source>
        <strain evidence="16 17">P26E</strain>
    </source>
</reference>
<keyword evidence="6" id="KW-0547">Nucleotide-binding</keyword>
<dbReference type="PANTHER" id="PTHR34220:SF11">
    <property type="entry name" value="SENSOR PROTEIN KINASE HPTS"/>
    <property type="match status" value="1"/>
</dbReference>
<keyword evidence="4" id="KW-0808">Transferase</keyword>
<dbReference type="SUPFAM" id="SSF55874">
    <property type="entry name" value="ATPase domain of HSP90 chaperone/DNA topoisomerase II/histidine kinase"/>
    <property type="match status" value="1"/>
</dbReference>
<evidence type="ECO:0000259" key="15">
    <source>
        <dbReference type="Pfam" id="PF06580"/>
    </source>
</evidence>
<keyword evidence="2" id="KW-1003">Cell membrane</keyword>
<evidence type="ECO:0000259" key="13">
    <source>
        <dbReference type="Pfam" id="PF02518"/>
    </source>
</evidence>